<proteinExistence type="inferred from homology"/>
<dbReference type="GO" id="GO:0008677">
    <property type="term" value="F:2-dehydropantoate 2-reductase activity"/>
    <property type="evidence" value="ECO:0007669"/>
    <property type="project" value="UniProtKB-EC"/>
</dbReference>
<dbReference type="SUPFAM" id="SSF51735">
    <property type="entry name" value="NAD(P)-binding Rossmann-fold domains"/>
    <property type="match status" value="1"/>
</dbReference>
<comment type="pathway">
    <text evidence="4">Cofactor biosynthesis; (R)-pantothenate biosynthesis; (R)-pantoate from 3-methyl-2-oxobutanoate: step 2/2.</text>
</comment>
<dbReference type="Gene3D" id="1.10.1040.10">
    <property type="entry name" value="N-(1-d-carboxylethyl)-l-norvaline Dehydrogenase, domain 2"/>
    <property type="match status" value="1"/>
</dbReference>
<dbReference type="Pfam" id="PF08546">
    <property type="entry name" value="ApbA_C"/>
    <property type="match status" value="1"/>
</dbReference>
<evidence type="ECO:0000256" key="2">
    <source>
        <dbReference type="ARBA" id="ARBA00022857"/>
    </source>
</evidence>
<dbReference type="SUPFAM" id="SSF48179">
    <property type="entry name" value="6-phosphogluconate dehydrogenase C-terminal domain-like"/>
    <property type="match status" value="1"/>
</dbReference>
<dbReference type="Proteomes" id="UP001317532">
    <property type="component" value="Chromosome"/>
</dbReference>
<dbReference type="InterPro" id="IPR013752">
    <property type="entry name" value="KPA_reductase"/>
</dbReference>
<sequence length="339" mass="35237">MEALSGNGSRAGGRFCVVGAGAIGAYVGAALARGGADVTLIARGAHLAAMREHGVEVRSERGDFHARVAATDEIAAVGVVDCAIVALKAHQIAPLLPQICTLIGPRTRVVGMQNGLPWWYFQRLAGPYEDLVLQSVDPGGTLAAAFDPDRVVGCVIYCATEIASPGVIRHVEGTRFSLGTPGGTVEEPLQQIADAFVAGGLKAPVERDLRPEIWVKLLGNASLNPISALTRATLAGMMRDAQAAGLVREMMEECAALAGALGVTLPISIEKRMDGARRVGEHKTSMLQDVEAGRPLELDVLLGAIVELGAVLGVPVPASRHVYALASLLNATLVAARPA</sequence>
<evidence type="ECO:0000313" key="7">
    <source>
        <dbReference type="EMBL" id="BDE06596.1"/>
    </source>
</evidence>
<dbReference type="InterPro" id="IPR051402">
    <property type="entry name" value="KPR-Related"/>
</dbReference>
<dbReference type="KEGG" id="vab:WPS_18720"/>
<dbReference type="RefSeq" id="WP_405054874.1">
    <property type="nucleotide sequence ID" value="NZ_AP025523.1"/>
</dbReference>
<accession>A0AAN2CA09</accession>
<dbReference type="EMBL" id="AP025523">
    <property type="protein sequence ID" value="BDE06596.1"/>
    <property type="molecule type" value="Genomic_DNA"/>
</dbReference>
<dbReference type="NCBIfam" id="TIGR00745">
    <property type="entry name" value="apbA_panE"/>
    <property type="match status" value="1"/>
</dbReference>
<feature type="domain" description="Ketopantoate reductase C-terminal" evidence="6">
    <location>
        <begin position="208"/>
        <end position="327"/>
    </location>
</feature>
<dbReference type="AlphaFoldDB" id="A0AAN2CA09"/>
<dbReference type="InterPro" id="IPR013328">
    <property type="entry name" value="6PGD_dom2"/>
</dbReference>
<keyword evidence="8" id="KW-1185">Reference proteome</keyword>
<name>A0AAN2CA09_UNVUL</name>
<dbReference type="InterPro" id="IPR003710">
    <property type="entry name" value="ApbA"/>
</dbReference>
<organism evidence="7 8">
    <name type="scientific">Vulcanimicrobium alpinum</name>
    <dbReference type="NCBI Taxonomy" id="3016050"/>
    <lineage>
        <taxon>Bacteria</taxon>
        <taxon>Bacillati</taxon>
        <taxon>Vulcanimicrobiota</taxon>
        <taxon>Vulcanimicrobiia</taxon>
        <taxon>Vulcanimicrobiales</taxon>
        <taxon>Vulcanimicrobiaceae</taxon>
        <taxon>Vulcanimicrobium</taxon>
    </lineage>
</organism>
<dbReference type="EC" id="1.1.1.169" evidence="4"/>
<dbReference type="FunFam" id="1.10.1040.10:FF:000017">
    <property type="entry name" value="2-dehydropantoate 2-reductase"/>
    <property type="match status" value="1"/>
</dbReference>
<comment type="similarity">
    <text evidence="1 4">Belongs to the ketopantoate reductase family.</text>
</comment>
<dbReference type="FunFam" id="3.40.50.720:FF:000307">
    <property type="entry name" value="2-dehydropantoate 2-reductase"/>
    <property type="match status" value="1"/>
</dbReference>
<reference evidence="7 8" key="1">
    <citation type="journal article" date="2022" name="ISME Commun">
        <title>Vulcanimicrobium alpinus gen. nov. sp. nov., the first cultivated representative of the candidate phylum 'Eremiobacterota', is a metabolically versatile aerobic anoxygenic phototroph.</title>
        <authorList>
            <person name="Yabe S."/>
            <person name="Muto K."/>
            <person name="Abe K."/>
            <person name="Yokota A."/>
            <person name="Staudigel H."/>
            <person name="Tebo B.M."/>
        </authorList>
    </citation>
    <scope>NUCLEOTIDE SEQUENCE [LARGE SCALE GENOMIC DNA]</scope>
    <source>
        <strain evidence="7 8">WC8-2</strain>
    </source>
</reference>
<gene>
    <name evidence="7" type="ORF">WPS_18720</name>
</gene>
<evidence type="ECO:0000256" key="1">
    <source>
        <dbReference type="ARBA" id="ARBA00007870"/>
    </source>
</evidence>
<protein>
    <recommendedName>
        <fullName evidence="4">2-dehydropantoate 2-reductase</fullName>
        <ecNumber evidence="4">1.1.1.169</ecNumber>
    </recommendedName>
    <alternativeName>
        <fullName evidence="4">Ketopantoate reductase</fullName>
    </alternativeName>
</protein>
<dbReference type="GO" id="GO:0015940">
    <property type="term" value="P:pantothenate biosynthetic process"/>
    <property type="evidence" value="ECO:0007669"/>
    <property type="project" value="UniProtKB-KW"/>
</dbReference>
<dbReference type="Pfam" id="PF02558">
    <property type="entry name" value="ApbA"/>
    <property type="match status" value="1"/>
</dbReference>
<dbReference type="InterPro" id="IPR013332">
    <property type="entry name" value="KPR_N"/>
</dbReference>
<comment type="catalytic activity">
    <reaction evidence="4">
        <text>(R)-pantoate + NADP(+) = 2-dehydropantoate + NADPH + H(+)</text>
        <dbReference type="Rhea" id="RHEA:16233"/>
        <dbReference type="ChEBI" id="CHEBI:11561"/>
        <dbReference type="ChEBI" id="CHEBI:15378"/>
        <dbReference type="ChEBI" id="CHEBI:15980"/>
        <dbReference type="ChEBI" id="CHEBI:57783"/>
        <dbReference type="ChEBI" id="CHEBI:58349"/>
        <dbReference type="EC" id="1.1.1.169"/>
    </reaction>
</comment>
<dbReference type="InterPro" id="IPR036291">
    <property type="entry name" value="NAD(P)-bd_dom_sf"/>
</dbReference>
<evidence type="ECO:0000313" key="8">
    <source>
        <dbReference type="Proteomes" id="UP001317532"/>
    </source>
</evidence>
<keyword evidence="3 4" id="KW-0560">Oxidoreductase</keyword>
<keyword evidence="2 4" id="KW-0521">NADP</keyword>
<feature type="domain" description="Ketopantoate reductase N-terminal" evidence="5">
    <location>
        <begin position="16"/>
        <end position="180"/>
    </location>
</feature>
<dbReference type="PANTHER" id="PTHR21708">
    <property type="entry name" value="PROBABLE 2-DEHYDROPANTOATE 2-REDUCTASE"/>
    <property type="match status" value="1"/>
</dbReference>
<dbReference type="PANTHER" id="PTHR21708:SF45">
    <property type="entry name" value="2-DEHYDROPANTOATE 2-REDUCTASE"/>
    <property type="match status" value="1"/>
</dbReference>
<comment type="function">
    <text evidence="4">Catalyzes the NADPH-dependent reduction of ketopantoate into pantoic acid.</text>
</comment>
<dbReference type="NCBIfam" id="NF005089">
    <property type="entry name" value="PRK06522.1-4"/>
    <property type="match status" value="1"/>
</dbReference>
<dbReference type="GO" id="GO:0005737">
    <property type="term" value="C:cytoplasm"/>
    <property type="evidence" value="ECO:0007669"/>
    <property type="project" value="TreeGrafter"/>
</dbReference>
<evidence type="ECO:0000259" key="6">
    <source>
        <dbReference type="Pfam" id="PF08546"/>
    </source>
</evidence>
<evidence type="ECO:0000256" key="3">
    <source>
        <dbReference type="ARBA" id="ARBA00023002"/>
    </source>
</evidence>
<keyword evidence="4" id="KW-0566">Pantothenate biosynthesis</keyword>
<dbReference type="InterPro" id="IPR008927">
    <property type="entry name" value="6-PGluconate_DH-like_C_sf"/>
</dbReference>
<dbReference type="Gene3D" id="3.40.50.720">
    <property type="entry name" value="NAD(P)-binding Rossmann-like Domain"/>
    <property type="match status" value="1"/>
</dbReference>
<evidence type="ECO:0000259" key="5">
    <source>
        <dbReference type="Pfam" id="PF02558"/>
    </source>
</evidence>
<evidence type="ECO:0000256" key="4">
    <source>
        <dbReference type="RuleBase" id="RU362068"/>
    </source>
</evidence>